<reference evidence="1 2" key="1">
    <citation type="journal article" date="2010" name="Nature">
        <title>Genome sequence of the palaeopolyploid soybean.</title>
        <authorList>
            <person name="Schmutz J."/>
            <person name="Cannon S.B."/>
            <person name="Schlueter J."/>
            <person name="Ma J."/>
            <person name="Mitros T."/>
            <person name="Nelson W."/>
            <person name="Hyten D.L."/>
            <person name="Song Q."/>
            <person name="Thelen J.J."/>
            <person name="Cheng J."/>
            <person name="Xu D."/>
            <person name="Hellsten U."/>
            <person name="May G.D."/>
            <person name="Yu Y."/>
            <person name="Sakurai T."/>
            <person name="Umezawa T."/>
            <person name="Bhattacharyya M.K."/>
            <person name="Sandhu D."/>
            <person name="Valliyodan B."/>
            <person name="Lindquist E."/>
            <person name="Peto M."/>
            <person name="Grant D."/>
            <person name="Shu S."/>
            <person name="Goodstein D."/>
            <person name="Barry K."/>
            <person name="Futrell-Griggs M."/>
            <person name="Abernathy B."/>
            <person name="Du J."/>
            <person name="Tian Z."/>
            <person name="Zhu L."/>
            <person name="Gill N."/>
            <person name="Joshi T."/>
            <person name="Libault M."/>
            <person name="Sethuraman A."/>
            <person name="Zhang X.-C."/>
            <person name="Shinozaki K."/>
            <person name="Nguyen H.T."/>
            <person name="Wing R.A."/>
            <person name="Cregan P."/>
            <person name="Specht J."/>
            <person name="Grimwood J."/>
            <person name="Rokhsar D."/>
            <person name="Stacey G."/>
            <person name="Shoemaker R.C."/>
            <person name="Jackson S.A."/>
        </authorList>
    </citation>
    <scope>NUCLEOTIDE SEQUENCE [LARGE SCALE GENOMIC DNA]</scope>
    <source>
        <strain evidence="2">cv. Williams 82</strain>
        <tissue evidence="1">Callus</tissue>
    </source>
</reference>
<reference evidence="2" key="2">
    <citation type="submission" date="2018-02" db="UniProtKB">
        <authorList>
            <consortium name="EnsemblPlants"/>
        </authorList>
    </citation>
    <scope>IDENTIFICATION</scope>
    <source>
        <strain evidence="2">Williams 82</strain>
    </source>
</reference>
<name>A0A0R0GCM6_SOYBN</name>
<sequence length="97" mass="10935">MLDPAVESPWLRLSSFPLLRSNSTLQRPTLLPLRSVSLPSIAVITPYESLLPFPFPFPAPTCEPVLMNVDLVASILSKENSRLWIVNGFKLYLKRLN</sequence>
<evidence type="ECO:0000313" key="3">
    <source>
        <dbReference type="Proteomes" id="UP000008827"/>
    </source>
</evidence>
<dbReference type="InParanoid" id="A0A0R0GCM6"/>
<proteinExistence type="predicted"/>
<keyword evidence="3" id="KW-1185">Reference proteome</keyword>
<protein>
    <submittedName>
        <fullName evidence="1 2">Uncharacterized protein</fullName>
    </submittedName>
</protein>
<dbReference type="Proteomes" id="UP000008827">
    <property type="component" value="Chromosome 14"/>
</dbReference>
<evidence type="ECO:0000313" key="2">
    <source>
        <dbReference type="EnsemblPlants" id="KRH16108"/>
    </source>
</evidence>
<dbReference type="Gramene" id="KRH16108">
    <property type="protein sequence ID" value="KRH16108"/>
    <property type="gene ID" value="GLYMA_14G132900"/>
</dbReference>
<accession>A0A0R0GCM6</accession>
<dbReference type="EMBL" id="CM000847">
    <property type="protein sequence ID" value="KRH16108.1"/>
    <property type="molecule type" value="Genomic_DNA"/>
</dbReference>
<gene>
    <name evidence="1" type="ORF">GLYMA_14G132900</name>
</gene>
<evidence type="ECO:0000313" key="1">
    <source>
        <dbReference type="EMBL" id="KRH16108.1"/>
    </source>
</evidence>
<dbReference type="AlphaFoldDB" id="A0A0R0GCM6"/>
<reference evidence="1" key="3">
    <citation type="submission" date="2018-07" db="EMBL/GenBank/DDBJ databases">
        <title>WGS assembly of Glycine max.</title>
        <authorList>
            <person name="Schmutz J."/>
            <person name="Cannon S."/>
            <person name="Schlueter J."/>
            <person name="Ma J."/>
            <person name="Mitros T."/>
            <person name="Nelson W."/>
            <person name="Hyten D."/>
            <person name="Song Q."/>
            <person name="Thelen J."/>
            <person name="Cheng J."/>
            <person name="Xu D."/>
            <person name="Hellsten U."/>
            <person name="May G."/>
            <person name="Yu Y."/>
            <person name="Sakurai T."/>
            <person name="Umezawa T."/>
            <person name="Bhattacharyya M."/>
            <person name="Sandhu D."/>
            <person name="Valliyodan B."/>
            <person name="Lindquist E."/>
            <person name="Peto M."/>
            <person name="Grant D."/>
            <person name="Shu S."/>
            <person name="Goodstein D."/>
            <person name="Barry K."/>
            <person name="Futrell-Griggs M."/>
            <person name="Abernathy B."/>
            <person name="Du J."/>
            <person name="Tian Z."/>
            <person name="Zhu L."/>
            <person name="Gill N."/>
            <person name="Joshi T."/>
            <person name="Libault M."/>
            <person name="Sethuraman A."/>
            <person name="Zhang X."/>
            <person name="Shinozaki K."/>
            <person name="Nguyen H."/>
            <person name="Wing R."/>
            <person name="Cregan P."/>
            <person name="Specht J."/>
            <person name="Grimwood J."/>
            <person name="Rokhsar D."/>
            <person name="Stacey G."/>
            <person name="Shoemaker R."/>
            <person name="Jackson S."/>
        </authorList>
    </citation>
    <scope>NUCLEOTIDE SEQUENCE</scope>
    <source>
        <tissue evidence="1">Callus</tissue>
    </source>
</reference>
<dbReference type="EnsemblPlants" id="KRH16108">
    <property type="protein sequence ID" value="KRH16108"/>
    <property type="gene ID" value="GLYMA_14G132900"/>
</dbReference>
<organism evidence="1">
    <name type="scientific">Glycine max</name>
    <name type="common">Soybean</name>
    <name type="synonym">Glycine hispida</name>
    <dbReference type="NCBI Taxonomy" id="3847"/>
    <lineage>
        <taxon>Eukaryota</taxon>
        <taxon>Viridiplantae</taxon>
        <taxon>Streptophyta</taxon>
        <taxon>Embryophyta</taxon>
        <taxon>Tracheophyta</taxon>
        <taxon>Spermatophyta</taxon>
        <taxon>Magnoliopsida</taxon>
        <taxon>eudicotyledons</taxon>
        <taxon>Gunneridae</taxon>
        <taxon>Pentapetalae</taxon>
        <taxon>rosids</taxon>
        <taxon>fabids</taxon>
        <taxon>Fabales</taxon>
        <taxon>Fabaceae</taxon>
        <taxon>Papilionoideae</taxon>
        <taxon>50 kb inversion clade</taxon>
        <taxon>NPAAA clade</taxon>
        <taxon>indigoferoid/millettioid clade</taxon>
        <taxon>Phaseoleae</taxon>
        <taxon>Glycine</taxon>
        <taxon>Glycine subgen. Soja</taxon>
    </lineage>
</organism>